<evidence type="ECO:0000313" key="2">
    <source>
        <dbReference type="EMBL" id="MDX8416569.1"/>
    </source>
</evidence>
<dbReference type="Proteomes" id="UP001285244">
    <property type="component" value="Unassembled WGS sequence"/>
</dbReference>
<comment type="caution">
    <text evidence="2">The sequence shown here is derived from an EMBL/GenBank/DDBJ whole genome shotgun (WGS) entry which is preliminary data.</text>
</comment>
<evidence type="ECO:0000313" key="3">
    <source>
        <dbReference type="Proteomes" id="UP001285244"/>
    </source>
</evidence>
<protein>
    <submittedName>
        <fullName evidence="2">Phage portal protein</fullName>
    </submittedName>
</protein>
<accession>A0ABU4WJ39</accession>
<organism evidence="2 3">
    <name type="scientific">Absicoccus intestinalis</name>
    <dbReference type="NCBI Taxonomy" id="2926319"/>
    <lineage>
        <taxon>Bacteria</taxon>
        <taxon>Bacillati</taxon>
        <taxon>Bacillota</taxon>
        <taxon>Erysipelotrichia</taxon>
        <taxon>Erysipelotrichales</taxon>
        <taxon>Erysipelotrichaceae</taxon>
        <taxon>Absicoccus</taxon>
    </lineage>
</organism>
<dbReference type="RefSeq" id="WP_320324905.1">
    <property type="nucleotide sequence ID" value="NZ_JALBUS010000002.1"/>
</dbReference>
<name>A0ABU4WJ39_9FIRM</name>
<dbReference type="InterPro" id="IPR021145">
    <property type="entry name" value="Portal_protein_SPP1_Gp6-like"/>
</dbReference>
<dbReference type="Pfam" id="PF05133">
    <property type="entry name" value="SPP1_portal"/>
    <property type="match status" value="1"/>
</dbReference>
<gene>
    <name evidence="2" type="ORF">MOZ64_01760</name>
</gene>
<evidence type="ECO:0000256" key="1">
    <source>
        <dbReference type="SAM" id="MobiDB-lite"/>
    </source>
</evidence>
<dbReference type="EMBL" id="JALBUS010000002">
    <property type="protein sequence ID" value="MDX8416569.1"/>
    <property type="molecule type" value="Genomic_DNA"/>
</dbReference>
<keyword evidence="3" id="KW-1185">Reference proteome</keyword>
<reference evidence="2 3" key="1">
    <citation type="submission" date="2022-03" db="EMBL/GenBank/DDBJ databases">
        <title>Novel taxa within the pig intestine.</title>
        <authorList>
            <person name="Wylensek D."/>
            <person name="Bishof K."/>
            <person name="Afrizal A."/>
            <person name="Clavel T."/>
        </authorList>
    </citation>
    <scope>NUCLEOTIDE SEQUENCE [LARGE SCALE GENOMIC DNA]</scope>
    <source>
        <strain evidence="2 3">Cla-KB-P134</strain>
    </source>
</reference>
<feature type="region of interest" description="Disordered" evidence="1">
    <location>
        <begin position="414"/>
        <end position="437"/>
    </location>
</feature>
<sequence>MNEQAKQTSSGVCAYLKNLGYDTVDAEYYKIIQNWMDWYMNSLDDNHKTQYWNGVTVRSRVIKSLGMAKTVCETWANLLMNEKVQIAIEPETVNTRVHQILDANDFEGNTNELCEKYCALGSGAFLEYMKDDEIFVDYIMANMIYPLSWDSTGIKECAFASQRHDKSIGDYLYIQMHVMDERGLYQIENHMIQIKASGSFDELPLPEGMEPITYLNTDIPLFQIVKPKQVNNVDIYNPMGISVYANAVDVLKEIDTTFDAFDSEVRTGRRHILMAGEGFTMDANGNQHNVIDDNEEVLRMVGEGGSDGGIELHDFSPSFRISELKEALQFQLNLLSEKCGMGTNQYEFATKGVKTATEVISEDSDMYSTLKKHEKPLDTAIRGMIRAIGYLMGTDIQYEDIQIDFDDSIIEDKETERKNDQTDLANGTLRPEEYRSRWRNESIEEALKNLPQQADVLE</sequence>
<proteinExistence type="predicted"/>